<dbReference type="Gene3D" id="2.60.120.330">
    <property type="entry name" value="B-lactam Antibiotic, Isopenicillin N Synthase, Chain"/>
    <property type="match status" value="1"/>
</dbReference>
<dbReference type="GO" id="GO:0046872">
    <property type="term" value="F:metal ion binding"/>
    <property type="evidence" value="ECO:0007669"/>
    <property type="project" value="UniProtKB-KW"/>
</dbReference>
<keyword evidence="2" id="KW-0560">Oxidoreductase</keyword>
<keyword evidence="5" id="KW-1185">Reference proteome</keyword>
<dbReference type="GO" id="GO:0016491">
    <property type="term" value="F:oxidoreductase activity"/>
    <property type="evidence" value="ECO:0007669"/>
    <property type="project" value="UniProtKB-KW"/>
</dbReference>
<evidence type="ECO:0000313" key="4">
    <source>
        <dbReference type="EMBL" id="KAF9891713.1"/>
    </source>
</evidence>
<protein>
    <recommendedName>
        <fullName evidence="3">Fe2OG dioxygenase domain-containing protein</fullName>
    </recommendedName>
</protein>
<reference evidence="4" key="2">
    <citation type="submission" date="2020-02" db="EMBL/GenBank/DDBJ databases">
        <authorList>
            <person name="Gilchrist C.L.M."/>
            <person name="Chooi Y.-H."/>
        </authorList>
    </citation>
    <scope>NUCLEOTIDE SEQUENCE</scope>
    <source>
        <strain evidence="4">MST-FP2251</strain>
    </source>
</reference>
<dbReference type="PANTHER" id="PTHR47990">
    <property type="entry name" value="2-OXOGLUTARATE (2OG) AND FE(II)-DEPENDENT OXYGENASE SUPERFAMILY PROTEIN-RELATED"/>
    <property type="match status" value="1"/>
</dbReference>
<organism evidence="4 5">
    <name type="scientific">Aspergillus nanangensis</name>
    <dbReference type="NCBI Taxonomy" id="2582783"/>
    <lineage>
        <taxon>Eukaryota</taxon>
        <taxon>Fungi</taxon>
        <taxon>Dikarya</taxon>
        <taxon>Ascomycota</taxon>
        <taxon>Pezizomycotina</taxon>
        <taxon>Eurotiomycetes</taxon>
        <taxon>Eurotiomycetidae</taxon>
        <taxon>Eurotiales</taxon>
        <taxon>Aspergillaceae</taxon>
        <taxon>Aspergillus</taxon>
        <taxon>Aspergillus subgen. Circumdati</taxon>
    </lineage>
</organism>
<gene>
    <name evidence="4" type="ORF">FE257_003725</name>
</gene>
<evidence type="ECO:0000256" key="1">
    <source>
        <dbReference type="ARBA" id="ARBA00008056"/>
    </source>
</evidence>
<dbReference type="GO" id="GO:0044283">
    <property type="term" value="P:small molecule biosynthetic process"/>
    <property type="evidence" value="ECO:0007669"/>
    <property type="project" value="UniProtKB-ARBA"/>
</dbReference>
<dbReference type="Pfam" id="PF03171">
    <property type="entry name" value="2OG-FeII_Oxy"/>
    <property type="match status" value="1"/>
</dbReference>
<keyword evidence="2" id="KW-0408">Iron</keyword>
<dbReference type="EMBL" id="VCAU01000017">
    <property type="protein sequence ID" value="KAF9891713.1"/>
    <property type="molecule type" value="Genomic_DNA"/>
</dbReference>
<dbReference type="InterPro" id="IPR044861">
    <property type="entry name" value="IPNS-like_FE2OG_OXY"/>
</dbReference>
<dbReference type="InterPro" id="IPR027443">
    <property type="entry name" value="IPNS-like_sf"/>
</dbReference>
<dbReference type="SUPFAM" id="SSF51197">
    <property type="entry name" value="Clavaminate synthase-like"/>
    <property type="match status" value="1"/>
</dbReference>
<dbReference type="PRINTS" id="PR00682">
    <property type="entry name" value="IPNSYNTHASE"/>
</dbReference>
<dbReference type="PROSITE" id="PS51471">
    <property type="entry name" value="FE2OG_OXY"/>
    <property type="match status" value="1"/>
</dbReference>
<feature type="domain" description="Fe2OG dioxygenase" evidence="3">
    <location>
        <begin position="186"/>
        <end position="304"/>
    </location>
</feature>
<reference evidence="4" key="1">
    <citation type="journal article" date="2019" name="Beilstein J. Org. Chem.">
        <title>Nanangenines: drimane sesquiterpenoids as the dominant metabolite cohort of a novel Australian fungus, Aspergillus nanangensis.</title>
        <authorList>
            <person name="Lacey H.J."/>
            <person name="Gilchrist C.L.M."/>
            <person name="Crombie A."/>
            <person name="Kalaitzis J.A."/>
            <person name="Vuong D."/>
            <person name="Rutledge P.J."/>
            <person name="Turner P."/>
            <person name="Pitt J.I."/>
            <person name="Lacey E."/>
            <person name="Chooi Y.H."/>
            <person name="Piggott A.M."/>
        </authorList>
    </citation>
    <scope>NUCLEOTIDE SEQUENCE</scope>
    <source>
        <strain evidence="4">MST-FP2251</strain>
    </source>
</reference>
<comment type="caution">
    <text evidence="4">The sequence shown here is derived from an EMBL/GenBank/DDBJ whole genome shotgun (WGS) entry which is preliminary data.</text>
</comment>
<dbReference type="AlphaFoldDB" id="A0AAD4CSN9"/>
<keyword evidence="2" id="KW-0479">Metal-binding</keyword>
<dbReference type="Proteomes" id="UP001194746">
    <property type="component" value="Unassembled WGS sequence"/>
</dbReference>
<dbReference type="InterPro" id="IPR026992">
    <property type="entry name" value="DIOX_N"/>
</dbReference>
<dbReference type="InterPro" id="IPR050231">
    <property type="entry name" value="Iron_ascorbate_oxido_reductase"/>
</dbReference>
<name>A0AAD4CSN9_ASPNN</name>
<dbReference type="InterPro" id="IPR005123">
    <property type="entry name" value="Oxoglu/Fe-dep_dioxygenase_dom"/>
</dbReference>
<comment type="similarity">
    <text evidence="1 2">Belongs to the iron/ascorbate-dependent oxidoreductase family.</text>
</comment>
<evidence type="ECO:0000313" key="5">
    <source>
        <dbReference type="Proteomes" id="UP001194746"/>
    </source>
</evidence>
<evidence type="ECO:0000256" key="2">
    <source>
        <dbReference type="RuleBase" id="RU003682"/>
    </source>
</evidence>
<sequence>MPSATPALPIYDFSKFLNGDTQERHQTAVKIVDAFKAFGFVYLTNHGISGDSIDSLFDWSKRFFYLPEEIRTSPSVIRPDPEQNSYIARGYSPIGREKLSQATDHSQLETLRAVPDAKDMFEMGADKGVPQSREPNRYPAETALPGFEKWTRSFFWDAHGLSMDILRSIAVGLGLEENYFVDYHQDADNLFRLIRYPAVERDALVAGTTARTTPHTDYGSITVLFQDDVGGLEVEDPANPGSYLKATPVKDAVIVNVGDFLMRWTNDTLKSNLHRVVAPPADRELGGGMELTKERYSIPFFIQADRHKVIECAQGLEGAGAKYPPISAGEYLARRTNANFKQF</sequence>
<dbReference type="Pfam" id="PF14226">
    <property type="entry name" value="DIOX_N"/>
    <property type="match status" value="1"/>
</dbReference>
<accession>A0AAD4CSN9</accession>
<proteinExistence type="inferred from homology"/>
<evidence type="ECO:0000259" key="3">
    <source>
        <dbReference type="PROSITE" id="PS51471"/>
    </source>
</evidence>